<dbReference type="Pfam" id="PF07690">
    <property type="entry name" value="MFS_1"/>
    <property type="match status" value="1"/>
</dbReference>
<dbReference type="InterPro" id="IPR036259">
    <property type="entry name" value="MFS_trans_sf"/>
</dbReference>
<evidence type="ECO:0000256" key="3">
    <source>
        <dbReference type="ARBA" id="ARBA00022989"/>
    </source>
</evidence>
<feature type="transmembrane region" description="Helical" evidence="5">
    <location>
        <begin position="226"/>
        <end position="246"/>
    </location>
</feature>
<keyword evidence="8" id="KW-1185">Reference proteome</keyword>
<dbReference type="HOGENOM" id="CLU_008455_13_0_1"/>
<keyword evidence="4 5" id="KW-0472">Membrane</keyword>
<keyword evidence="2 5" id="KW-0812">Transmembrane</keyword>
<dbReference type="AlphaFoldDB" id="A0A0D2B3Z7"/>
<feature type="transmembrane region" description="Helical" evidence="5">
    <location>
        <begin position="136"/>
        <end position="155"/>
    </location>
</feature>
<feature type="transmembrane region" description="Helical" evidence="5">
    <location>
        <begin position="499"/>
        <end position="518"/>
    </location>
</feature>
<feature type="transmembrane region" description="Helical" evidence="5">
    <location>
        <begin position="108"/>
        <end position="129"/>
    </location>
</feature>
<evidence type="ECO:0000256" key="5">
    <source>
        <dbReference type="SAM" id="Phobius"/>
    </source>
</evidence>
<dbReference type="PANTHER" id="PTHR23502:SF4">
    <property type="entry name" value="MAJOR FACILITATOR SUPERFAMILY (MFS) PROFILE DOMAIN-CONTAINING PROTEIN-RELATED"/>
    <property type="match status" value="1"/>
</dbReference>
<sequence length="571" mass="63171">MKGNNHAVVVSEATGAHVHVPGTEILLDLEGHSNLQHARVGDGHVLLVPQPSLNDPNDPLAWPRWKKWMVFANALTYSFLGSNLGPLMSGGMVEQSAYFGIPISHLSWAAGISLLASGVGTMFWVPLFVKYGRRPVFLASTITSGALCMWCGYATKTTFASFFAARAFAGWFIGPIESITASTITDIFFLHDRGEKISYFGLSVLGGNEIGPIISAYIIQGIGMRWAFYILGIALFVNFITIFFTMPETSYWGTRPEIPLSVVKNGDASAIQPSRTDAAPIDESTSEGEIEKEIRNTPEVQQPSAEVEVGSIQETIAKRSYIHELHPYPVINRTLSLKRLFLRPIVLATYPTVLWASAVYGMALVPRSTRLVWEELTWLMTCNRPYLFNSGAQGLIFLSPAIGSLVATYLCGPLADQIATYYTRRNNGVREPEMRLPVAYMAAFFTFAGVAIAGPCYHYQTHWIGPIFGFGVLSVGAQMAANLAMTYCLDSHKELSGEVMTTISVIKSTLAWTWSWFINDWIVLNGMMTVYFITAAINIVVLSSTFLLYYYGKDVRIRLQRQNILGRLNLL</sequence>
<dbReference type="SUPFAM" id="SSF103473">
    <property type="entry name" value="MFS general substrate transporter"/>
    <property type="match status" value="1"/>
</dbReference>
<feature type="transmembrane region" description="Helical" evidence="5">
    <location>
        <begin position="167"/>
        <end position="190"/>
    </location>
</feature>
<evidence type="ECO:0000256" key="2">
    <source>
        <dbReference type="ARBA" id="ARBA00022692"/>
    </source>
</evidence>
<evidence type="ECO:0000256" key="4">
    <source>
        <dbReference type="ARBA" id="ARBA00023136"/>
    </source>
</evidence>
<protein>
    <recommendedName>
        <fullName evidence="6">Major facilitator superfamily (MFS) profile domain-containing protein</fullName>
    </recommendedName>
</protein>
<evidence type="ECO:0000313" key="8">
    <source>
        <dbReference type="Proteomes" id="UP000053328"/>
    </source>
</evidence>
<evidence type="ECO:0000259" key="6">
    <source>
        <dbReference type="PROSITE" id="PS50850"/>
    </source>
</evidence>
<feature type="transmembrane region" description="Helical" evidence="5">
    <location>
        <begin position="463"/>
        <end position="487"/>
    </location>
</feature>
<dbReference type="EMBL" id="KN847497">
    <property type="protein sequence ID" value="KIW13658.1"/>
    <property type="molecule type" value="Genomic_DNA"/>
</dbReference>
<dbReference type="InterPro" id="IPR020846">
    <property type="entry name" value="MFS_dom"/>
</dbReference>
<organism evidence="7 8">
    <name type="scientific">Exophiala spinifera</name>
    <dbReference type="NCBI Taxonomy" id="91928"/>
    <lineage>
        <taxon>Eukaryota</taxon>
        <taxon>Fungi</taxon>
        <taxon>Dikarya</taxon>
        <taxon>Ascomycota</taxon>
        <taxon>Pezizomycotina</taxon>
        <taxon>Eurotiomycetes</taxon>
        <taxon>Chaetothyriomycetidae</taxon>
        <taxon>Chaetothyriales</taxon>
        <taxon>Herpotrichiellaceae</taxon>
        <taxon>Exophiala</taxon>
    </lineage>
</organism>
<dbReference type="VEuPathDB" id="FungiDB:PV08_08849"/>
<dbReference type="OrthoDB" id="5215911at2759"/>
<feature type="domain" description="Major facilitator superfamily (MFS) profile" evidence="6">
    <location>
        <begin position="69"/>
        <end position="553"/>
    </location>
</feature>
<gene>
    <name evidence="7" type="ORF">PV08_08849</name>
</gene>
<accession>A0A0D2B3Z7</accession>
<feature type="transmembrane region" description="Helical" evidence="5">
    <location>
        <begin position="395"/>
        <end position="415"/>
    </location>
</feature>
<dbReference type="PANTHER" id="PTHR23502">
    <property type="entry name" value="MAJOR FACILITATOR SUPERFAMILY"/>
    <property type="match status" value="1"/>
</dbReference>
<name>A0A0D2B3Z7_9EURO</name>
<evidence type="ECO:0000256" key="1">
    <source>
        <dbReference type="ARBA" id="ARBA00004141"/>
    </source>
</evidence>
<dbReference type="GO" id="GO:0005886">
    <property type="term" value="C:plasma membrane"/>
    <property type="evidence" value="ECO:0007669"/>
    <property type="project" value="TreeGrafter"/>
</dbReference>
<reference evidence="7 8" key="1">
    <citation type="submission" date="2015-01" db="EMBL/GenBank/DDBJ databases">
        <title>The Genome Sequence of Exophiala spinifera CBS89968.</title>
        <authorList>
            <consortium name="The Broad Institute Genomics Platform"/>
            <person name="Cuomo C."/>
            <person name="de Hoog S."/>
            <person name="Gorbushina A."/>
            <person name="Stielow B."/>
            <person name="Teixiera M."/>
            <person name="Abouelleil A."/>
            <person name="Chapman S.B."/>
            <person name="Priest M."/>
            <person name="Young S.K."/>
            <person name="Wortman J."/>
            <person name="Nusbaum C."/>
            <person name="Birren B."/>
        </authorList>
    </citation>
    <scope>NUCLEOTIDE SEQUENCE [LARGE SCALE GENOMIC DNA]</scope>
    <source>
        <strain evidence="7 8">CBS 89968</strain>
    </source>
</reference>
<dbReference type="PROSITE" id="PS50850">
    <property type="entry name" value="MFS"/>
    <property type="match status" value="1"/>
</dbReference>
<dbReference type="InterPro" id="IPR011701">
    <property type="entry name" value="MFS"/>
</dbReference>
<dbReference type="Proteomes" id="UP000053328">
    <property type="component" value="Unassembled WGS sequence"/>
</dbReference>
<proteinExistence type="predicted"/>
<dbReference type="GeneID" id="27335932"/>
<keyword evidence="3 5" id="KW-1133">Transmembrane helix</keyword>
<feature type="transmembrane region" description="Helical" evidence="5">
    <location>
        <begin position="436"/>
        <end position="457"/>
    </location>
</feature>
<feature type="transmembrane region" description="Helical" evidence="5">
    <location>
        <begin position="530"/>
        <end position="551"/>
    </location>
</feature>
<dbReference type="GO" id="GO:0022857">
    <property type="term" value="F:transmembrane transporter activity"/>
    <property type="evidence" value="ECO:0007669"/>
    <property type="project" value="InterPro"/>
</dbReference>
<feature type="transmembrane region" description="Helical" evidence="5">
    <location>
        <begin position="68"/>
        <end position="88"/>
    </location>
</feature>
<comment type="subcellular location">
    <subcellularLocation>
        <location evidence="1">Membrane</location>
        <topology evidence="1">Multi-pass membrane protein</topology>
    </subcellularLocation>
</comment>
<dbReference type="Gene3D" id="1.20.1250.20">
    <property type="entry name" value="MFS general substrate transporter like domains"/>
    <property type="match status" value="1"/>
</dbReference>
<feature type="transmembrane region" description="Helical" evidence="5">
    <location>
        <begin position="197"/>
        <end position="220"/>
    </location>
</feature>
<feature type="transmembrane region" description="Helical" evidence="5">
    <location>
        <begin position="340"/>
        <end position="363"/>
    </location>
</feature>
<evidence type="ECO:0000313" key="7">
    <source>
        <dbReference type="EMBL" id="KIW13658.1"/>
    </source>
</evidence>
<dbReference type="RefSeq" id="XP_016233874.1">
    <property type="nucleotide sequence ID" value="XM_016383171.1"/>
</dbReference>